<name>A0A1Y1K7R6_PHOPY</name>
<dbReference type="AlphaFoldDB" id="A0A1Y1K7R6"/>
<reference evidence="1" key="1">
    <citation type="journal article" date="2016" name="Sci. Rep.">
        <title>Molecular characterization of firefly nuptial gifts: a multi-omics approach sheds light on postcopulatory sexual selection.</title>
        <authorList>
            <person name="Al-Wathiqui N."/>
            <person name="Fallon T.R."/>
            <person name="South A."/>
            <person name="Weng J.K."/>
            <person name="Lewis S.M."/>
        </authorList>
    </citation>
    <scope>NUCLEOTIDE SEQUENCE</scope>
</reference>
<organism evidence="1">
    <name type="scientific">Photinus pyralis</name>
    <name type="common">Common eastern firefly</name>
    <name type="synonym">Lampyris pyralis</name>
    <dbReference type="NCBI Taxonomy" id="7054"/>
    <lineage>
        <taxon>Eukaryota</taxon>
        <taxon>Metazoa</taxon>
        <taxon>Ecdysozoa</taxon>
        <taxon>Arthropoda</taxon>
        <taxon>Hexapoda</taxon>
        <taxon>Insecta</taxon>
        <taxon>Pterygota</taxon>
        <taxon>Neoptera</taxon>
        <taxon>Endopterygota</taxon>
        <taxon>Coleoptera</taxon>
        <taxon>Polyphaga</taxon>
        <taxon>Elateriformia</taxon>
        <taxon>Elateroidea</taxon>
        <taxon>Lampyridae</taxon>
        <taxon>Lampyrinae</taxon>
        <taxon>Photinus</taxon>
    </lineage>
</organism>
<sequence>MKNDHKNPDDIQETIVRIEPHQDTERPDEELVEGEAEENIVVQDIRDCETRSSAECETEAKPLREGKRTRQQPKKYQDYVMLTFEEATNGPEKEMWQQAIEDEKRSLKKNKTWDYVDTSEVKGKNVLTVIYDSVA</sequence>
<proteinExistence type="predicted"/>
<protein>
    <submittedName>
        <fullName evidence="1">Uncharacterized protein</fullName>
    </submittedName>
</protein>
<evidence type="ECO:0000313" key="1">
    <source>
        <dbReference type="EMBL" id="JAV56250.1"/>
    </source>
</evidence>
<dbReference type="EMBL" id="GEZM01093529">
    <property type="protein sequence ID" value="JAV56250.1"/>
    <property type="molecule type" value="Transcribed_RNA"/>
</dbReference>
<accession>A0A1Y1K7R6</accession>